<accession>A0A922LLY4</accession>
<comment type="caution">
    <text evidence="3">The sequence shown here is derived from an EMBL/GenBank/DDBJ whole genome shotgun (WGS) entry which is preliminary data.</text>
</comment>
<dbReference type="RefSeq" id="XP_051070145.1">
    <property type="nucleotide sequence ID" value="XM_051208567.1"/>
</dbReference>
<dbReference type="Proteomes" id="UP000471633">
    <property type="component" value="Unassembled WGS sequence"/>
</dbReference>
<organism evidence="3 4">
    <name type="scientific">Schistosoma haematobium</name>
    <name type="common">Blood fluke</name>
    <dbReference type="NCBI Taxonomy" id="6185"/>
    <lineage>
        <taxon>Eukaryota</taxon>
        <taxon>Metazoa</taxon>
        <taxon>Spiralia</taxon>
        <taxon>Lophotrochozoa</taxon>
        <taxon>Platyhelminthes</taxon>
        <taxon>Trematoda</taxon>
        <taxon>Digenea</taxon>
        <taxon>Strigeidida</taxon>
        <taxon>Schistosomatoidea</taxon>
        <taxon>Schistosomatidae</taxon>
        <taxon>Schistosoma</taxon>
    </lineage>
</organism>
<proteinExistence type="predicted"/>
<feature type="transmembrane region" description="Helical" evidence="2">
    <location>
        <begin position="84"/>
        <end position="108"/>
    </location>
</feature>
<keyword evidence="2" id="KW-0812">Transmembrane</keyword>
<keyword evidence="2" id="KW-1133">Transmembrane helix</keyword>
<evidence type="ECO:0000313" key="3">
    <source>
        <dbReference type="EMBL" id="KAH9589556.1"/>
    </source>
</evidence>
<dbReference type="CTD" id="24597476"/>
<reference evidence="3" key="1">
    <citation type="journal article" date="2012" name="Nat. Genet.">
        <title>Whole-genome sequence of Schistosoma haematobium.</title>
        <authorList>
            <person name="Young N.D."/>
            <person name="Jex A.R."/>
            <person name="Li B."/>
            <person name="Liu S."/>
            <person name="Yang L."/>
            <person name="Xiong Z."/>
            <person name="Li Y."/>
            <person name="Cantacessi C."/>
            <person name="Hall R.S."/>
            <person name="Xu X."/>
            <person name="Chen F."/>
            <person name="Wu X."/>
            <person name="Zerlotini A."/>
            <person name="Oliveira G."/>
            <person name="Hofmann A."/>
            <person name="Zhang G."/>
            <person name="Fang X."/>
            <person name="Kang Y."/>
            <person name="Campbell B.E."/>
            <person name="Loukas A."/>
            <person name="Ranganathan S."/>
            <person name="Rollinson D."/>
            <person name="Rinaldi G."/>
            <person name="Brindley P.J."/>
            <person name="Yang H."/>
            <person name="Wang J."/>
            <person name="Wang J."/>
            <person name="Gasser R.B."/>
        </authorList>
    </citation>
    <scope>NUCLEOTIDE SEQUENCE</scope>
</reference>
<reference evidence="3" key="2">
    <citation type="journal article" date="2019" name="Gigascience">
        <title>High-quality Schistosoma haematobium genome achieved by single-molecule and long-range sequencing.</title>
        <authorList>
            <person name="Stroehlein A.J."/>
            <person name="Korhonen P.K."/>
            <person name="Chong T.M."/>
            <person name="Lim Y.L."/>
            <person name="Chan K.G."/>
            <person name="Webster B."/>
            <person name="Rollinson D."/>
            <person name="Brindley P.J."/>
            <person name="Gasser R.B."/>
            <person name="Young N.D."/>
        </authorList>
    </citation>
    <scope>NUCLEOTIDE SEQUENCE</scope>
</reference>
<sequence length="116" mass="13072">SSVVKVYPEPTTPATTENDLGNELKETNPTTESHMNMSTDTTTLATTETDLGNELKKTNPTTESHMNMTTDTTEDTEETKILQYVYIVVPLVISFLIVCAGCGIWVWFHRRKRVYP</sequence>
<dbReference type="GeneID" id="24597476"/>
<gene>
    <name evidence="3" type="ORF">MS3_00001043</name>
</gene>
<name>A0A922LLY4_SCHHA</name>
<feature type="compositionally biased region" description="Polar residues" evidence="1">
    <location>
        <begin position="58"/>
        <end position="68"/>
    </location>
</feature>
<dbReference type="KEGG" id="shx:MS3_00001043"/>
<feature type="non-terminal residue" evidence="3">
    <location>
        <position position="116"/>
    </location>
</feature>
<dbReference type="AlphaFoldDB" id="A0A922LLY4"/>
<dbReference type="EMBL" id="AMPZ03000002">
    <property type="protein sequence ID" value="KAH9589556.1"/>
    <property type="molecule type" value="Genomic_DNA"/>
</dbReference>
<protein>
    <submittedName>
        <fullName evidence="3">Uncharacterized protein</fullName>
    </submittedName>
</protein>
<keyword evidence="4" id="KW-1185">Reference proteome</keyword>
<evidence type="ECO:0000256" key="1">
    <source>
        <dbReference type="SAM" id="MobiDB-lite"/>
    </source>
</evidence>
<feature type="region of interest" description="Disordered" evidence="1">
    <location>
        <begin position="1"/>
        <end position="74"/>
    </location>
</feature>
<reference evidence="3" key="3">
    <citation type="submission" date="2021-06" db="EMBL/GenBank/DDBJ databases">
        <title>Chromosome-level genome assembly for S. haematobium.</title>
        <authorList>
            <person name="Stroehlein A.J."/>
        </authorList>
    </citation>
    <scope>NUCLEOTIDE SEQUENCE</scope>
</reference>
<keyword evidence="2" id="KW-0472">Membrane</keyword>
<feature type="compositionally biased region" description="Low complexity" evidence="1">
    <location>
        <begin position="39"/>
        <end position="50"/>
    </location>
</feature>
<feature type="compositionally biased region" description="Polar residues" evidence="1">
    <location>
        <begin position="27"/>
        <end position="38"/>
    </location>
</feature>
<evidence type="ECO:0000313" key="4">
    <source>
        <dbReference type="Proteomes" id="UP000471633"/>
    </source>
</evidence>
<reference evidence="3" key="4">
    <citation type="journal article" date="2022" name="PLoS Pathog.">
        <title>Chromosome-level genome of Schistosoma haematobium underpins genome-wide explorations of molecular variation.</title>
        <authorList>
            <person name="Stroehlein A.J."/>
            <person name="Korhonen P.K."/>
            <person name="Lee V.V."/>
            <person name="Ralph S.A."/>
            <person name="Mentink-Kane M."/>
            <person name="You H."/>
            <person name="McManus D.P."/>
            <person name="Tchuente L.T."/>
            <person name="Stothard J.R."/>
            <person name="Kaur P."/>
            <person name="Dudchenko O."/>
            <person name="Aiden E.L."/>
            <person name="Yang B."/>
            <person name="Yang H."/>
            <person name="Emery A.M."/>
            <person name="Webster B.L."/>
            <person name="Brindley P.J."/>
            <person name="Rollinson D."/>
            <person name="Chang B.C.H."/>
            <person name="Gasser R.B."/>
            <person name="Young N.D."/>
        </authorList>
    </citation>
    <scope>NUCLEOTIDE SEQUENCE</scope>
</reference>
<evidence type="ECO:0000256" key="2">
    <source>
        <dbReference type="SAM" id="Phobius"/>
    </source>
</evidence>